<dbReference type="InterPro" id="IPR011075">
    <property type="entry name" value="TetR_C"/>
</dbReference>
<keyword evidence="3" id="KW-0804">Transcription</keyword>
<organism evidence="6 7">
    <name type="scientific">Rhodococcus qingshengii</name>
    <dbReference type="NCBI Taxonomy" id="334542"/>
    <lineage>
        <taxon>Bacteria</taxon>
        <taxon>Bacillati</taxon>
        <taxon>Actinomycetota</taxon>
        <taxon>Actinomycetes</taxon>
        <taxon>Mycobacteriales</taxon>
        <taxon>Nocardiaceae</taxon>
        <taxon>Rhodococcus</taxon>
        <taxon>Rhodococcus erythropolis group</taxon>
    </lineage>
</organism>
<reference evidence="6 7" key="1">
    <citation type="submission" date="2017-07" db="EMBL/GenBank/DDBJ databases">
        <title>Draft sequence of Rhodococcus enclensis 23b-28.</title>
        <authorList>
            <person name="Besaury L."/>
            <person name="Sancelme M."/>
            <person name="Amato P."/>
            <person name="Lallement A."/>
            <person name="Delort A.-M."/>
        </authorList>
    </citation>
    <scope>NUCLEOTIDE SEQUENCE [LARGE SCALE GENOMIC DNA]</scope>
    <source>
        <strain evidence="6 7">23b-28</strain>
    </source>
</reference>
<evidence type="ECO:0000256" key="2">
    <source>
        <dbReference type="ARBA" id="ARBA00023125"/>
    </source>
</evidence>
<evidence type="ECO:0000259" key="5">
    <source>
        <dbReference type="PROSITE" id="PS50977"/>
    </source>
</evidence>
<dbReference type="PROSITE" id="PS50977">
    <property type="entry name" value="HTH_TETR_2"/>
    <property type="match status" value="1"/>
</dbReference>
<evidence type="ECO:0000313" key="7">
    <source>
        <dbReference type="Proteomes" id="UP000230886"/>
    </source>
</evidence>
<keyword evidence="1" id="KW-0805">Transcription regulation</keyword>
<dbReference type="PANTHER" id="PTHR30055:SF148">
    <property type="entry name" value="TETR-FAMILY TRANSCRIPTIONAL REGULATOR"/>
    <property type="match status" value="1"/>
</dbReference>
<evidence type="ECO:0000256" key="4">
    <source>
        <dbReference type="PROSITE-ProRule" id="PRU00335"/>
    </source>
</evidence>
<comment type="caution">
    <text evidence="6">The sequence shown here is derived from an EMBL/GenBank/DDBJ whole genome shotgun (WGS) entry which is preliminary data.</text>
</comment>
<dbReference type="GO" id="GO:0003700">
    <property type="term" value="F:DNA-binding transcription factor activity"/>
    <property type="evidence" value="ECO:0007669"/>
    <property type="project" value="TreeGrafter"/>
</dbReference>
<name>A0A2A5JDY6_RHOSG</name>
<dbReference type="Gene3D" id="1.10.357.10">
    <property type="entry name" value="Tetracycline Repressor, domain 2"/>
    <property type="match status" value="1"/>
</dbReference>
<evidence type="ECO:0000256" key="1">
    <source>
        <dbReference type="ARBA" id="ARBA00023015"/>
    </source>
</evidence>
<dbReference type="SUPFAM" id="SSF46689">
    <property type="entry name" value="Homeodomain-like"/>
    <property type="match status" value="1"/>
</dbReference>
<dbReference type="Gene3D" id="1.10.10.60">
    <property type="entry name" value="Homeodomain-like"/>
    <property type="match status" value="1"/>
</dbReference>
<dbReference type="InterPro" id="IPR001647">
    <property type="entry name" value="HTH_TetR"/>
</dbReference>
<dbReference type="Proteomes" id="UP000230886">
    <property type="component" value="Unassembled WGS sequence"/>
</dbReference>
<dbReference type="PANTHER" id="PTHR30055">
    <property type="entry name" value="HTH-TYPE TRANSCRIPTIONAL REGULATOR RUTR"/>
    <property type="match status" value="1"/>
</dbReference>
<feature type="DNA-binding region" description="H-T-H motif" evidence="4">
    <location>
        <begin position="40"/>
        <end position="59"/>
    </location>
</feature>
<proteinExistence type="predicted"/>
<feature type="domain" description="HTH tetR-type" evidence="5">
    <location>
        <begin position="17"/>
        <end position="77"/>
    </location>
</feature>
<dbReference type="GO" id="GO:0000976">
    <property type="term" value="F:transcription cis-regulatory region binding"/>
    <property type="evidence" value="ECO:0007669"/>
    <property type="project" value="TreeGrafter"/>
</dbReference>
<dbReference type="Pfam" id="PF16859">
    <property type="entry name" value="TetR_C_11"/>
    <property type="match status" value="1"/>
</dbReference>
<sequence length="197" mass="21264">MTGCRGWHNEAMKQRGRAVRTAVIEATVRKVAELGPQSVTIAAIAVEADVHPTSIYRRWATVDLLVVDALREFTDAGLAIPDTGTLFGDLRTFARSLQDWLATDTGLALARTGVMPTDDAEILAARAQFWRARFDAAAVMIHRGIERGEVPDGTDPDTVLAALASPIRLAAISQNTEPRIDLDKLVALVVGVDPIVK</sequence>
<accession>A0A2A5JDY6</accession>
<dbReference type="InterPro" id="IPR036271">
    <property type="entry name" value="Tet_transcr_reg_TetR-rel_C_sf"/>
</dbReference>
<evidence type="ECO:0000313" key="6">
    <source>
        <dbReference type="EMBL" id="PCK27572.1"/>
    </source>
</evidence>
<evidence type="ECO:0000256" key="3">
    <source>
        <dbReference type="ARBA" id="ARBA00023163"/>
    </source>
</evidence>
<keyword evidence="2 4" id="KW-0238">DNA-binding</keyword>
<dbReference type="InterPro" id="IPR050109">
    <property type="entry name" value="HTH-type_TetR-like_transc_reg"/>
</dbReference>
<dbReference type="AlphaFoldDB" id="A0A2A5JDY6"/>
<dbReference type="EMBL" id="NOVD01000004">
    <property type="protein sequence ID" value="PCK27572.1"/>
    <property type="molecule type" value="Genomic_DNA"/>
</dbReference>
<gene>
    <name evidence="6" type="ORF">CHR55_08560</name>
</gene>
<dbReference type="InterPro" id="IPR009057">
    <property type="entry name" value="Homeodomain-like_sf"/>
</dbReference>
<dbReference type="SUPFAM" id="SSF48498">
    <property type="entry name" value="Tetracyclin repressor-like, C-terminal domain"/>
    <property type="match status" value="1"/>
</dbReference>
<protein>
    <recommendedName>
        <fullName evidence="5">HTH tetR-type domain-containing protein</fullName>
    </recommendedName>
</protein>